<keyword evidence="7" id="KW-0862">Zinc</keyword>
<evidence type="ECO:0000256" key="1">
    <source>
        <dbReference type="ARBA" id="ARBA00009136"/>
    </source>
</evidence>
<dbReference type="PROSITE" id="PS00141">
    <property type="entry name" value="ASP_PROTEASE"/>
    <property type="match status" value="1"/>
</dbReference>
<keyword evidence="5" id="KW-0863">Zinc-finger</keyword>
<gene>
    <name evidence="10" type="ORF">THAOC_22935</name>
</gene>
<proteinExistence type="inferred from homology"/>
<keyword evidence="6" id="KW-0378">Hydrolase</keyword>
<dbReference type="InterPro" id="IPR001969">
    <property type="entry name" value="Aspartic_peptidase_AS"/>
</dbReference>
<dbReference type="Pfam" id="PF00569">
    <property type="entry name" value="ZZ"/>
    <property type="match status" value="1"/>
</dbReference>
<feature type="compositionally biased region" description="Basic and acidic residues" evidence="8">
    <location>
        <begin position="1"/>
        <end position="10"/>
    </location>
</feature>
<dbReference type="InterPro" id="IPR001995">
    <property type="entry name" value="Peptidase_A2_cat"/>
</dbReference>
<organism evidence="10 11">
    <name type="scientific">Thalassiosira oceanica</name>
    <name type="common">Marine diatom</name>
    <dbReference type="NCBI Taxonomy" id="159749"/>
    <lineage>
        <taxon>Eukaryota</taxon>
        <taxon>Sar</taxon>
        <taxon>Stramenopiles</taxon>
        <taxon>Ochrophyta</taxon>
        <taxon>Bacillariophyta</taxon>
        <taxon>Coscinodiscophyceae</taxon>
        <taxon>Thalassiosirophycidae</taxon>
        <taxon>Thalassiosirales</taxon>
        <taxon>Thalassiosiraceae</taxon>
        <taxon>Thalassiosira</taxon>
    </lineage>
</organism>
<dbReference type="InterPro" id="IPR043145">
    <property type="entry name" value="Znf_ZZ_sf"/>
</dbReference>
<keyword evidence="3" id="KW-0479">Metal-binding</keyword>
<dbReference type="eggNOG" id="KOG0012">
    <property type="taxonomic scope" value="Eukaryota"/>
</dbReference>
<dbReference type="PANTHER" id="PTHR12917">
    <property type="entry name" value="ASPARTYL PROTEASE DDI-RELATED"/>
    <property type="match status" value="1"/>
</dbReference>
<comment type="similarity">
    <text evidence="1">Belongs to the DDI1 family.</text>
</comment>
<evidence type="ECO:0000256" key="6">
    <source>
        <dbReference type="ARBA" id="ARBA00022801"/>
    </source>
</evidence>
<dbReference type="InterPro" id="IPR021109">
    <property type="entry name" value="Peptidase_aspartic_dom_sf"/>
</dbReference>
<feature type="domain" description="Peptidase A2" evidence="9">
    <location>
        <begin position="198"/>
        <end position="278"/>
    </location>
</feature>
<protein>
    <recommendedName>
        <fullName evidence="9">Peptidase A2 domain-containing protein</fullName>
    </recommendedName>
</protein>
<sequence>MAVAEDKRLPVLEGDAPPSVDGASRESPLKGTEILATIMHDCDYCDASPRCDAIPPPNSATADELFIALTTVGALYEPAYCTAHWIDYTENDEAIARAIAEDRQSKTSNCPGRHGLEPFQASNMQRVSCNGCSNTIANGRKVWSCVQCNFDLCEACHRRGVLSSSVPDHSSHSSPSSSPQIPSSHMCLVPCQIGSMTVEMLVDTGAQSSVLSSAVVRQLGLTGRVDRRYQGVAAGVGRARISGKLRDVVCAFGQHVEFPMDFIILSVDDPLCIMGLDQMRKYKCLVDLQREKLVFGGTGGVEVDFLPPERAHFDAQYLNSGCIVS</sequence>
<dbReference type="PANTHER" id="PTHR12917:SF1">
    <property type="entry name" value="AT13091P"/>
    <property type="match status" value="1"/>
</dbReference>
<dbReference type="SUPFAM" id="SSF50630">
    <property type="entry name" value="Acid proteases"/>
    <property type="match status" value="1"/>
</dbReference>
<evidence type="ECO:0000256" key="3">
    <source>
        <dbReference type="ARBA" id="ARBA00022723"/>
    </source>
</evidence>
<dbReference type="Proteomes" id="UP000266841">
    <property type="component" value="Unassembled WGS sequence"/>
</dbReference>
<comment type="caution">
    <text evidence="10">The sequence shown here is derived from an EMBL/GenBank/DDBJ whole genome shotgun (WGS) entry which is preliminary data.</text>
</comment>
<evidence type="ECO:0000256" key="8">
    <source>
        <dbReference type="SAM" id="MobiDB-lite"/>
    </source>
</evidence>
<feature type="region of interest" description="Disordered" evidence="8">
    <location>
        <begin position="1"/>
        <end position="28"/>
    </location>
</feature>
<dbReference type="GO" id="GO:0008270">
    <property type="term" value="F:zinc ion binding"/>
    <property type="evidence" value="ECO:0007669"/>
    <property type="project" value="UniProtKB-KW"/>
</dbReference>
<keyword evidence="2" id="KW-0645">Protease</keyword>
<dbReference type="PROSITE" id="PS50175">
    <property type="entry name" value="ASP_PROT_RETROV"/>
    <property type="match status" value="1"/>
</dbReference>
<dbReference type="GO" id="GO:0004190">
    <property type="term" value="F:aspartic-type endopeptidase activity"/>
    <property type="evidence" value="ECO:0007669"/>
    <property type="project" value="UniProtKB-KW"/>
</dbReference>
<dbReference type="InterPro" id="IPR019103">
    <property type="entry name" value="Peptidase_aspartic_DDI1-type"/>
</dbReference>
<evidence type="ECO:0000256" key="2">
    <source>
        <dbReference type="ARBA" id="ARBA00022670"/>
    </source>
</evidence>
<keyword evidence="4" id="KW-0064">Aspartyl protease</keyword>
<keyword evidence="11" id="KW-1185">Reference proteome</keyword>
<evidence type="ECO:0000256" key="7">
    <source>
        <dbReference type="ARBA" id="ARBA00022833"/>
    </source>
</evidence>
<dbReference type="Gene3D" id="2.40.70.10">
    <property type="entry name" value="Acid Proteases"/>
    <property type="match status" value="1"/>
</dbReference>
<reference evidence="10 11" key="1">
    <citation type="journal article" date="2012" name="Genome Biol.">
        <title>Genome and low-iron response of an oceanic diatom adapted to chronic iron limitation.</title>
        <authorList>
            <person name="Lommer M."/>
            <person name="Specht M."/>
            <person name="Roy A.S."/>
            <person name="Kraemer L."/>
            <person name="Andreson R."/>
            <person name="Gutowska M.A."/>
            <person name="Wolf J."/>
            <person name="Bergner S.V."/>
            <person name="Schilhabel M.B."/>
            <person name="Klostermeier U.C."/>
            <person name="Beiko R.G."/>
            <person name="Rosenstiel P."/>
            <person name="Hippler M."/>
            <person name="Laroche J."/>
        </authorList>
    </citation>
    <scope>NUCLEOTIDE SEQUENCE [LARGE SCALE GENOMIC DNA]</scope>
    <source>
        <strain evidence="10 11">CCMP1005</strain>
    </source>
</reference>
<name>K0RT83_THAOC</name>
<evidence type="ECO:0000313" key="11">
    <source>
        <dbReference type="Proteomes" id="UP000266841"/>
    </source>
</evidence>
<dbReference type="SUPFAM" id="SSF57850">
    <property type="entry name" value="RING/U-box"/>
    <property type="match status" value="1"/>
</dbReference>
<dbReference type="Gene3D" id="3.30.60.90">
    <property type="match status" value="1"/>
</dbReference>
<dbReference type="AlphaFoldDB" id="K0RT83"/>
<evidence type="ECO:0000256" key="4">
    <source>
        <dbReference type="ARBA" id="ARBA00022750"/>
    </source>
</evidence>
<evidence type="ECO:0000313" key="10">
    <source>
        <dbReference type="EMBL" id="EJK57063.1"/>
    </source>
</evidence>
<dbReference type="EMBL" id="AGNL01029629">
    <property type="protein sequence ID" value="EJK57063.1"/>
    <property type="molecule type" value="Genomic_DNA"/>
</dbReference>
<dbReference type="GO" id="GO:0006508">
    <property type="term" value="P:proteolysis"/>
    <property type="evidence" value="ECO:0007669"/>
    <property type="project" value="UniProtKB-KW"/>
</dbReference>
<evidence type="ECO:0000256" key="5">
    <source>
        <dbReference type="ARBA" id="ARBA00022771"/>
    </source>
</evidence>
<dbReference type="InterPro" id="IPR000433">
    <property type="entry name" value="Znf_ZZ"/>
</dbReference>
<accession>K0RT83</accession>
<dbReference type="OrthoDB" id="1047367at2759"/>
<evidence type="ECO:0000259" key="9">
    <source>
        <dbReference type="PROSITE" id="PS50175"/>
    </source>
</evidence>
<dbReference type="Pfam" id="PF09668">
    <property type="entry name" value="Asp_protease"/>
    <property type="match status" value="1"/>
</dbReference>